<accession>A0A2G5SN12</accession>
<dbReference type="Proteomes" id="UP000230233">
    <property type="component" value="Chromosome X"/>
</dbReference>
<protein>
    <recommendedName>
        <fullName evidence="3">F-box domain-containing protein</fullName>
    </recommendedName>
</protein>
<sequence>MPIDFPRFPVLVQEKILDLLELYDLYNFSESSKWSRSLSQRSAKLHEGNITLYRTEQCLELTYESWSHPHEPLKISLERKDSKFENVEKYLSVRHSSLFANVTLSYYHSTPFDLAFLTLVPLLQLGYPIKECSMHRFNNNEAIVRAMMALKKAKSLCLTCEPTEGFEDNFDFKTPFTESLENETLIIQSAEWVSAWHVINVFKNCQNIILLDSSFEESDVIEILKSWKKESTIRLMGFVFVPTGSIEDFGAKMIEINAKPVREDIQRFYTQPIRSVSPSWLLQQDNTDAQVLISINPLDNDEKMSFSMNKDFELLPEENVHV</sequence>
<dbReference type="PANTHER" id="PTHR21503:SF8">
    <property type="entry name" value="F-BOX ASSOCIATED DOMAIN-CONTAINING PROTEIN-RELATED"/>
    <property type="match status" value="1"/>
</dbReference>
<reference evidence="2" key="1">
    <citation type="submission" date="2017-10" db="EMBL/GenBank/DDBJ databases">
        <title>Rapid genome shrinkage in a self-fertile nematode reveals novel sperm competition proteins.</title>
        <authorList>
            <person name="Yin D."/>
            <person name="Schwarz E.M."/>
            <person name="Thomas C.G."/>
            <person name="Felde R.L."/>
            <person name="Korf I.F."/>
            <person name="Cutter A.D."/>
            <person name="Schartner C.M."/>
            <person name="Ralston E.J."/>
            <person name="Meyer B.J."/>
            <person name="Haag E.S."/>
        </authorList>
    </citation>
    <scope>NUCLEOTIDE SEQUENCE [LARGE SCALE GENOMIC DNA]</scope>
    <source>
        <strain evidence="2">JU1422</strain>
    </source>
</reference>
<proteinExistence type="predicted"/>
<organism evidence="1 2">
    <name type="scientific">Caenorhabditis nigoni</name>
    <dbReference type="NCBI Taxonomy" id="1611254"/>
    <lineage>
        <taxon>Eukaryota</taxon>
        <taxon>Metazoa</taxon>
        <taxon>Ecdysozoa</taxon>
        <taxon>Nematoda</taxon>
        <taxon>Chromadorea</taxon>
        <taxon>Rhabditida</taxon>
        <taxon>Rhabditina</taxon>
        <taxon>Rhabditomorpha</taxon>
        <taxon>Rhabditoidea</taxon>
        <taxon>Rhabditidae</taxon>
        <taxon>Peloderinae</taxon>
        <taxon>Caenorhabditis</taxon>
    </lineage>
</organism>
<evidence type="ECO:0000313" key="1">
    <source>
        <dbReference type="EMBL" id="PIC16273.1"/>
    </source>
</evidence>
<evidence type="ECO:0008006" key="3">
    <source>
        <dbReference type="Google" id="ProtNLM"/>
    </source>
</evidence>
<name>A0A2G5SN12_9PELO</name>
<keyword evidence="2" id="KW-1185">Reference proteome</keyword>
<evidence type="ECO:0000313" key="2">
    <source>
        <dbReference type="Proteomes" id="UP000230233"/>
    </source>
</evidence>
<comment type="caution">
    <text evidence="1">The sequence shown here is derived from an EMBL/GenBank/DDBJ whole genome shotgun (WGS) entry which is preliminary data.</text>
</comment>
<dbReference type="AlphaFoldDB" id="A0A2G5SN12"/>
<dbReference type="EMBL" id="PDUG01000006">
    <property type="protein sequence ID" value="PIC16273.1"/>
    <property type="molecule type" value="Genomic_DNA"/>
</dbReference>
<dbReference type="PANTHER" id="PTHR21503">
    <property type="entry name" value="F-BOX-CONTAINING HYPOTHETICAL PROTEIN C.ELEGANS"/>
    <property type="match status" value="1"/>
</dbReference>
<gene>
    <name evidence="1" type="primary">Cnig_chr_X.g22934</name>
    <name evidence="1" type="ORF">B9Z55_022934</name>
</gene>